<proteinExistence type="predicted"/>
<gene>
    <name evidence="1" type="ORF">J2W84_006866</name>
</gene>
<evidence type="ECO:0000313" key="1">
    <source>
        <dbReference type="EMBL" id="MDR6809790.1"/>
    </source>
</evidence>
<sequence length="55" mass="6287">MGKVKNNLVYPEEALMPQLLSEQLTMDHLMKISYCDDILKEWSLVTVTIAVEHPA</sequence>
<keyword evidence="2" id="KW-1185">Reference proteome</keyword>
<comment type="caution">
    <text evidence="1">The sequence shown here is derived from an EMBL/GenBank/DDBJ whole genome shotgun (WGS) entry which is preliminary data.</text>
</comment>
<evidence type="ECO:0000313" key="2">
    <source>
        <dbReference type="Proteomes" id="UP001264980"/>
    </source>
</evidence>
<organism evidence="1 2">
    <name type="scientific">Dyadobacter fermentans</name>
    <dbReference type="NCBI Taxonomy" id="94254"/>
    <lineage>
        <taxon>Bacteria</taxon>
        <taxon>Pseudomonadati</taxon>
        <taxon>Bacteroidota</taxon>
        <taxon>Cytophagia</taxon>
        <taxon>Cytophagales</taxon>
        <taxon>Spirosomataceae</taxon>
        <taxon>Dyadobacter</taxon>
    </lineage>
</organism>
<reference evidence="1 2" key="1">
    <citation type="submission" date="2023-07" db="EMBL/GenBank/DDBJ databases">
        <title>Sorghum-associated microbial communities from plants grown in Nebraska, USA.</title>
        <authorList>
            <person name="Schachtman D."/>
        </authorList>
    </citation>
    <scope>NUCLEOTIDE SEQUENCE [LARGE SCALE GENOMIC DNA]</scope>
    <source>
        <strain evidence="1 2">BE57</strain>
    </source>
</reference>
<name>A0ABU1R8S9_9BACT</name>
<accession>A0ABU1R8S9</accession>
<dbReference type="Proteomes" id="UP001264980">
    <property type="component" value="Unassembled WGS sequence"/>
</dbReference>
<protein>
    <submittedName>
        <fullName evidence="1">Uncharacterized protein</fullName>
    </submittedName>
</protein>
<dbReference type="EMBL" id="JAVDTI010000013">
    <property type="protein sequence ID" value="MDR6809790.1"/>
    <property type="molecule type" value="Genomic_DNA"/>
</dbReference>